<dbReference type="Gene3D" id="2.40.30.170">
    <property type="match status" value="1"/>
</dbReference>
<dbReference type="GO" id="GO:0022857">
    <property type="term" value="F:transmembrane transporter activity"/>
    <property type="evidence" value="ECO:0007669"/>
    <property type="project" value="InterPro"/>
</dbReference>
<dbReference type="Pfam" id="PF25944">
    <property type="entry name" value="Beta-barrel_RND"/>
    <property type="match status" value="1"/>
</dbReference>
<gene>
    <name evidence="7" type="ORF">E9531_07515</name>
</gene>
<dbReference type="AlphaFoldDB" id="A0A4S8F514"/>
<comment type="subcellular location">
    <subcellularLocation>
        <location evidence="1">Cell envelope</location>
    </subcellularLocation>
</comment>
<feature type="domain" description="Multidrug resistance protein MdtA-like barrel-sandwich hybrid" evidence="4">
    <location>
        <begin position="62"/>
        <end position="205"/>
    </location>
</feature>
<dbReference type="Proteomes" id="UP000308917">
    <property type="component" value="Unassembled WGS sequence"/>
</dbReference>
<name>A0A4S8F514_9BURK</name>
<evidence type="ECO:0000256" key="2">
    <source>
        <dbReference type="ARBA" id="ARBA00009477"/>
    </source>
</evidence>
<accession>A0A4S8F514</accession>
<dbReference type="PANTHER" id="PTHR30158:SF3">
    <property type="entry name" value="MULTIDRUG EFFLUX PUMP SUBUNIT ACRA-RELATED"/>
    <property type="match status" value="1"/>
</dbReference>
<dbReference type="RefSeq" id="WP_136573140.1">
    <property type="nucleotide sequence ID" value="NZ_STFG01000006.1"/>
</dbReference>
<dbReference type="GO" id="GO:0046677">
    <property type="term" value="P:response to antibiotic"/>
    <property type="evidence" value="ECO:0007669"/>
    <property type="project" value="TreeGrafter"/>
</dbReference>
<dbReference type="InterPro" id="IPR058626">
    <property type="entry name" value="MdtA-like_b-barrel"/>
</dbReference>
<dbReference type="InterPro" id="IPR058627">
    <property type="entry name" value="MdtA-like_C"/>
</dbReference>
<comment type="caution">
    <text evidence="7">The sequence shown here is derived from an EMBL/GenBank/DDBJ whole genome shotgun (WGS) entry which is preliminary data.</text>
</comment>
<dbReference type="NCBIfam" id="TIGR01730">
    <property type="entry name" value="RND_mfp"/>
    <property type="match status" value="1"/>
</dbReference>
<evidence type="ECO:0000259" key="3">
    <source>
        <dbReference type="Pfam" id="PF25876"/>
    </source>
</evidence>
<dbReference type="GO" id="GO:0030313">
    <property type="term" value="C:cell envelope"/>
    <property type="evidence" value="ECO:0007669"/>
    <property type="project" value="UniProtKB-SubCell"/>
</dbReference>
<dbReference type="InterPro" id="IPR058624">
    <property type="entry name" value="MdtA-like_HH"/>
</dbReference>
<keyword evidence="8" id="KW-1185">Reference proteome</keyword>
<comment type="similarity">
    <text evidence="2">Belongs to the membrane fusion protein (MFP) (TC 8.A.1) family.</text>
</comment>
<protein>
    <submittedName>
        <fullName evidence="7">Efflux RND transporter periplasmic adaptor subunit</fullName>
    </submittedName>
</protein>
<dbReference type="InterPro" id="IPR006143">
    <property type="entry name" value="RND_pump_MFP"/>
</dbReference>
<dbReference type="SUPFAM" id="SSF111369">
    <property type="entry name" value="HlyD-like secretion proteins"/>
    <property type="match status" value="1"/>
</dbReference>
<feature type="domain" description="Multidrug resistance protein MdtA-like alpha-helical hairpin" evidence="3">
    <location>
        <begin position="103"/>
        <end position="172"/>
    </location>
</feature>
<dbReference type="GO" id="GO:0005886">
    <property type="term" value="C:plasma membrane"/>
    <property type="evidence" value="ECO:0007669"/>
    <property type="project" value="TreeGrafter"/>
</dbReference>
<organism evidence="7 8">
    <name type="scientific">Lampropedia puyangensis</name>
    <dbReference type="NCBI Taxonomy" id="1330072"/>
    <lineage>
        <taxon>Bacteria</taxon>
        <taxon>Pseudomonadati</taxon>
        <taxon>Pseudomonadota</taxon>
        <taxon>Betaproteobacteria</taxon>
        <taxon>Burkholderiales</taxon>
        <taxon>Comamonadaceae</taxon>
        <taxon>Lampropedia</taxon>
    </lineage>
</organism>
<dbReference type="OrthoDB" id="9783047at2"/>
<evidence type="ECO:0000259" key="4">
    <source>
        <dbReference type="Pfam" id="PF25917"/>
    </source>
</evidence>
<dbReference type="Pfam" id="PF25967">
    <property type="entry name" value="RND-MFP_C"/>
    <property type="match status" value="1"/>
</dbReference>
<evidence type="ECO:0000256" key="1">
    <source>
        <dbReference type="ARBA" id="ARBA00004196"/>
    </source>
</evidence>
<dbReference type="Gene3D" id="2.40.50.100">
    <property type="match status" value="1"/>
</dbReference>
<dbReference type="Pfam" id="PF25876">
    <property type="entry name" value="HH_MFP_RND"/>
    <property type="match status" value="1"/>
</dbReference>
<dbReference type="Gene3D" id="2.40.420.20">
    <property type="match status" value="1"/>
</dbReference>
<dbReference type="EMBL" id="STFG01000006">
    <property type="protein sequence ID" value="THU02520.1"/>
    <property type="molecule type" value="Genomic_DNA"/>
</dbReference>
<sequence length="400" mass="41734">MLSCLGLAVLLTGCLPGKDENAAQAPAGGEQQMPSPNVGVVIATPETVGMVTQLPGRVEASRVAQVRARVDGIVQERVFKEGSNVKAGQLLFKIDAAPYQANLQSAKATLAKAQANLAQAKTLADRYRPLVAVNAISQQDFDNADAAFKAAQADVAASRAAVQTAEINLGYASVTAPISGRIGQALVTEGALVGQSSATALAVIQQVNPVYVNFTQSSTDALNLQKQMQQGHLLKVDGENAARVQIVLEDGSEYGAEGKLLFSDLSVDPATGQVTLRAEVPNADGLLLPGMYVRVKIEQAQLANAIAVPQQAVTRTQQGDTVTVVDAEGNRHVKPVKVRAASGNRWLIESGLEAGEQVMVDGFQILQMLPPSVKVKPVPWTPVGASAATVTPAAEPAAQQ</sequence>
<evidence type="ECO:0000259" key="6">
    <source>
        <dbReference type="Pfam" id="PF25967"/>
    </source>
</evidence>
<dbReference type="Pfam" id="PF25917">
    <property type="entry name" value="BSH_RND"/>
    <property type="match status" value="1"/>
</dbReference>
<dbReference type="PANTHER" id="PTHR30158">
    <property type="entry name" value="ACRA/E-RELATED COMPONENT OF DRUG EFFLUX TRANSPORTER"/>
    <property type="match status" value="1"/>
</dbReference>
<reference evidence="7 8" key="1">
    <citation type="journal article" date="2015" name="Antonie Van Leeuwenhoek">
        <title>Lampropedia puyangensis sp. nov., isolated from symptomatic bark of Populus ? euramericana canker and emended description of Lampropedia hyalina (Ehrenberg 1832) Lee et al. 2004.</title>
        <authorList>
            <person name="Li Y."/>
            <person name="Wang T."/>
            <person name="Piao C.G."/>
            <person name="Wang L.F."/>
            <person name="Tian G.Z."/>
            <person name="Zhu T.H."/>
            <person name="Guo M.W."/>
        </authorList>
    </citation>
    <scope>NUCLEOTIDE SEQUENCE [LARGE SCALE GENOMIC DNA]</scope>
    <source>
        <strain evidence="7 8">2-bin</strain>
    </source>
</reference>
<evidence type="ECO:0000313" key="7">
    <source>
        <dbReference type="EMBL" id="THU02520.1"/>
    </source>
</evidence>
<proteinExistence type="inferred from homology"/>
<feature type="domain" description="Multidrug resistance protein MdtA-like C-terminal permuted SH3" evidence="6">
    <location>
        <begin position="304"/>
        <end position="364"/>
    </location>
</feature>
<dbReference type="InterPro" id="IPR058625">
    <property type="entry name" value="MdtA-like_BSH"/>
</dbReference>
<evidence type="ECO:0000259" key="5">
    <source>
        <dbReference type="Pfam" id="PF25944"/>
    </source>
</evidence>
<dbReference type="Gene3D" id="1.10.287.470">
    <property type="entry name" value="Helix hairpin bin"/>
    <property type="match status" value="1"/>
</dbReference>
<dbReference type="FunFam" id="2.40.420.20:FF:000001">
    <property type="entry name" value="Efflux RND transporter periplasmic adaptor subunit"/>
    <property type="match status" value="1"/>
</dbReference>
<evidence type="ECO:0000313" key="8">
    <source>
        <dbReference type="Proteomes" id="UP000308917"/>
    </source>
</evidence>
<feature type="domain" description="Multidrug resistance protein MdtA-like beta-barrel" evidence="5">
    <location>
        <begin position="209"/>
        <end position="299"/>
    </location>
</feature>